<dbReference type="InterPro" id="IPR051156">
    <property type="entry name" value="Mito/Outer_Membr_Metalloprot"/>
</dbReference>
<keyword evidence="5 6" id="KW-0482">Metalloprotease</keyword>
<keyword evidence="1 6" id="KW-0645">Protease</keyword>
<evidence type="ECO:0000256" key="4">
    <source>
        <dbReference type="ARBA" id="ARBA00022833"/>
    </source>
</evidence>
<reference evidence="10" key="1">
    <citation type="submission" date="2016-09" db="EMBL/GenBank/DDBJ databases">
        <authorList>
            <person name="Varghese N."/>
            <person name="Submissions S."/>
        </authorList>
    </citation>
    <scope>NUCLEOTIDE SEQUENCE [LARGE SCALE GENOMIC DNA]</scope>
    <source>
        <strain evidence="10">ANC 3699</strain>
    </source>
</reference>
<dbReference type="PROSITE" id="PS51257">
    <property type="entry name" value="PROKAR_LIPOPROTEIN"/>
    <property type="match status" value="1"/>
</dbReference>
<feature type="signal peptide" evidence="7">
    <location>
        <begin position="1"/>
        <end position="17"/>
    </location>
</feature>
<keyword evidence="2" id="KW-0479">Metal-binding</keyword>
<evidence type="ECO:0000256" key="2">
    <source>
        <dbReference type="ARBA" id="ARBA00022723"/>
    </source>
</evidence>
<dbReference type="PANTHER" id="PTHR22726:SF1">
    <property type="entry name" value="METALLOENDOPEPTIDASE OMA1, MITOCHONDRIAL"/>
    <property type="match status" value="1"/>
</dbReference>
<comment type="cofactor">
    <cofactor evidence="6">
        <name>Zn(2+)</name>
        <dbReference type="ChEBI" id="CHEBI:29105"/>
    </cofactor>
    <text evidence="6">Binds 1 zinc ion per subunit.</text>
</comment>
<dbReference type="EMBL" id="FMYK01000008">
    <property type="protein sequence ID" value="SDC58957.1"/>
    <property type="molecule type" value="Genomic_DNA"/>
</dbReference>
<evidence type="ECO:0000259" key="8">
    <source>
        <dbReference type="Pfam" id="PF01435"/>
    </source>
</evidence>
<dbReference type="PANTHER" id="PTHR22726">
    <property type="entry name" value="METALLOENDOPEPTIDASE OMA1"/>
    <property type="match status" value="1"/>
</dbReference>
<name>A0A1G6MUT0_9GAMM</name>
<dbReference type="GO" id="GO:0051603">
    <property type="term" value="P:proteolysis involved in protein catabolic process"/>
    <property type="evidence" value="ECO:0007669"/>
    <property type="project" value="TreeGrafter"/>
</dbReference>
<organism evidence="9 10">
    <name type="scientific">Acinetobacter marinus</name>
    <dbReference type="NCBI Taxonomy" id="281375"/>
    <lineage>
        <taxon>Bacteria</taxon>
        <taxon>Pseudomonadati</taxon>
        <taxon>Pseudomonadota</taxon>
        <taxon>Gammaproteobacteria</taxon>
        <taxon>Moraxellales</taxon>
        <taxon>Moraxellaceae</taxon>
        <taxon>Acinetobacter</taxon>
    </lineage>
</organism>
<dbReference type="AlphaFoldDB" id="A0A1G6MUT0"/>
<feature type="chain" id="PRO_5017295529" evidence="7">
    <location>
        <begin position="18"/>
        <end position="267"/>
    </location>
</feature>
<dbReference type="GO" id="GO:0004222">
    <property type="term" value="F:metalloendopeptidase activity"/>
    <property type="evidence" value="ECO:0007669"/>
    <property type="project" value="InterPro"/>
</dbReference>
<protein>
    <submittedName>
        <fullName evidence="9">Zn-dependent protease with chaperone function</fullName>
    </submittedName>
</protein>
<keyword evidence="3 6" id="KW-0378">Hydrolase</keyword>
<dbReference type="InterPro" id="IPR001915">
    <property type="entry name" value="Peptidase_M48"/>
</dbReference>
<evidence type="ECO:0000256" key="3">
    <source>
        <dbReference type="ARBA" id="ARBA00022801"/>
    </source>
</evidence>
<dbReference type="GO" id="GO:0016020">
    <property type="term" value="C:membrane"/>
    <property type="evidence" value="ECO:0007669"/>
    <property type="project" value="TreeGrafter"/>
</dbReference>
<evidence type="ECO:0000256" key="6">
    <source>
        <dbReference type="RuleBase" id="RU003983"/>
    </source>
</evidence>
<evidence type="ECO:0000256" key="1">
    <source>
        <dbReference type="ARBA" id="ARBA00022670"/>
    </source>
</evidence>
<feature type="domain" description="Peptidase M48" evidence="8">
    <location>
        <begin position="69"/>
        <end position="253"/>
    </location>
</feature>
<evidence type="ECO:0000256" key="5">
    <source>
        <dbReference type="ARBA" id="ARBA00023049"/>
    </source>
</evidence>
<dbReference type="OrthoDB" id="9810445at2"/>
<evidence type="ECO:0000313" key="10">
    <source>
        <dbReference type="Proteomes" id="UP000242317"/>
    </source>
</evidence>
<comment type="similarity">
    <text evidence="6">Belongs to the peptidase M48 family.</text>
</comment>
<keyword evidence="7" id="KW-0732">Signal</keyword>
<dbReference type="Pfam" id="PF01435">
    <property type="entry name" value="Peptidase_M48"/>
    <property type="match status" value="1"/>
</dbReference>
<sequence length="267" mass="28801">MKKVLTASVLASALAITGCTSTTSTSTTGVDRKQLLLVSDSEVNALSAQSYNQLKSQAQSKGVLNTNSAQKARLQRIANRLIPQAKVLRPEAASWKWEVNLIKSDELNAFCAPGGKIMFYTGIIDRLKLTDDEIAAIMGHEMAHALREHGRENVSRQYAQQAGLSILAAATGLSEGQAQLAQMVGQIGISLPNNRTQESEADVLGTELMARAGYNPNASISLWKKMIAASSGSSPQFLSTHPNPANRIQNLQALMPKVMPLYQQAKR</sequence>
<gene>
    <name evidence="9" type="ORF">SAMN05421749_1084</name>
</gene>
<dbReference type="Gene3D" id="3.30.2010.10">
    <property type="entry name" value="Metalloproteases ('zincins'), catalytic domain"/>
    <property type="match status" value="1"/>
</dbReference>
<keyword evidence="4 6" id="KW-0862">Zinc</keyword>
<accession>A0A1G6MUT0</accession>
<evidence type="ECO:0000256" key="7">
    <source>
        <dbReference type="SAM" id="SignalP"/>
    </source>
</evidence>
<dbReference type="CDD" id="cd07331">
    <property type="entry name" value="M48C_Oma1_like"/>
    <property type="match status" value="1"/>
</dbReference>
<evidence type="ECO:0000313" key="9">
    <source>
        <dbReference type="EMBL" id="SDC58957.1"/>
    </source>
</evidence>
<dbReference type="RefSeq" id="WP_092620708.1">
    <property type="nucleotide sequence ID" value="NZ_FMYK01000008.1"/>
</dbReference>
<dbReference type="GO" id="GO:0046872">
    <property type="term" value="F:metal ion binding"/>
    <property type="evidence" value="ECO:0007669"/>
    <property type="project" value="UniProtKB-KW"/>
</dbReference>
<keyword evidence="10" id="KW-1185">Reference proteome</keyword>
<proteinExistence type="inferred from homology"/>
<dbReference type="Proteomes" id="UP000242317">
    <property type="component" value="Unassembled WGS sequence"/>
</dbReference>